<organism evidence="2 3">
    <name type="scientific">Candidatus Mediterraneibacter stercorigallinarum</name>
    <dbReference type="NCBI Taxonomy" id="2838686"/>
    <lineage>
        <taxon>Bacteria</taxon>
        <taxon>Bacillati</taxon>
        <taxon>Bacillota</taxon>
        <taxon>Clostridia</taxon>
        <taxon>Lachnospirales</taxon>
        <taxon>Lachnospiraceae</taxon>
        <taxon>Mediterraneibacter</taxon>
    </lineage>
</organism>
<dbReference type="Gene3D" id="3.40.50.2020">
    <property type="match status" value="1"/>
</dbReference>
<dbReference type="InterPro" id="IPR051910">
    <property type="entry name" value="ComF/GntX_DNA_util-trans"/>
</dbReference>
<comment type="caution">
    <text evidence="2">The sequence shown here is derived from an EMBL/GenBank/DDBJ whole genome shotgun (WGS) entry which is preliminary data.</text>
</comment>
<protein>
    <submittedName>
        <fullName evidence="2">ComF family protein</fullName>
    </submittedName>
</protein>
<dbReference type="PANTHER" id="PTHR47505:SF1">
    <property type="entry name" value="DNA UTILIZATION PROTEIN YHGH"/>
    <property type="match status" value="1"/>
</dbReference>
<evidence type="ECO:0000313" key="2">
    <source>
        <dbReference type="EMBL" id="HIZ13768.1"/>
    </source>
</evidence>
<accession>A0A9D2IJU6</accession>
<evidence type="ECO:0000313" key="3">
    <source>
        <dbReference type="Proteomes" id="UP000824017"/>
    </source>
</evidence>
<name>A0A9D2IJU6_9FIRM</name>
<gene>
    <name evidence="2" type="ORF">H9817_07580</name>
</gene>
<dbReference type="CDD" id="cd06223">
    <property type="entry name" value="PRTases_typeI"/>
    <property type="match status" value="1"/>
</dbReference>
<sequence>MRCGKPLRDEIREYCRDCEARSSFFDRGYGMWLHREPVSGAVYRFKYKNKRNWGRIFAVELAEHYEGQIRAWGIEEIIPIPLHSSRKRKRGFNQSEVVAGILSELTGIPCRTDVLFRIRKTVPQKQLDRRGRKDNLMGAFGVSREWNACENVLLIDDIYTTGTTVGRAAKMLKKAGAQNVYFLTISIGQGI</sequence>
<proteinExistence type="inferred from homology"/>
<evidence type="ECO:0000256" key="1">
    <source>
        <dbReference type="ARBA" id="ARBA00008007"/>
    </source>
</evidence>
<dbReference type="InterPro" id="IPR029057">
    <property type="entry name" value="PRTase-like"/>
</dbReference>
<dbReference type="EMBL" id="DXCD01000196">
    <property type="protein sequence ID" value="HIZ13768.1"/>
    <property type="molecule type" value="Genomic_DNA"/>
</dbReference>
<reference evidence="2" key="1">
    <citation type="journal article" date="2021" name="PeerJ">
        <title>Extensive microbial diversity within the chicken gut microbiome revealed by metagenomics and culture.</title>
        <authorList>
            <person name="Gilroy R."/>
            <person name="Ravi A."/>
            <person name="Getino M."/>
            <person name="Pursley I."/>
            <person name="Horton D.L."/>
            <person name="Alikhan N.F."/>
            <person name="Baker D."/>
            <person name="Gharbi K."/>
            <person name="Hall N."/>
            <person name="Watson M."/>
            <person name="Adriaenssens E.M."/>
            <person name="Foster-Nyarko E."/>
            <person name="Jarju S."/>
            <person name="Secka A."/>
            <person name="Antonio M."/>
            <person name="Oren A."/>
            <person name="Chaudhuri R.R."/>
            <person name="La Ragione R."/>
            <person name="Hildebrand F."/>
            <person name="Pallen M.J."/>
        </authorList>
    </citation>
    <scope>NUCLEOTIDE SEQUENCE</scope>
    <source>
        <strain evidence="2">ChiGjej1B1-13045</strain>
    </source>
</reference>
<dbReference type="AlphaFoldDB" id="A0A9D2IJU6"/>
<comment type="similarity">
    <text evidence="1">Belongs to the ComF/GntX family.</text>
</comment>
<dbReference type="PANTHER" id="PTHR47505">
    <property type="entry name" value="DNA UTILIZATION PROTEIN YHGH"/>
    <property type="match status" value="1"/>
</dbReference>
<dbReference type="Proteomes" id="UP000824017">
    <property type="component" value="Unassembled WGS sequence"/>
</dbReference>
<reference evidence="2" key="2">
    <citation type="submission" date="2021-04" db="EMBL/GenBank/DDBJ databases">
        <authorList>
            <person name="Gilroy R."/>
        </authorList>
    </citation>
    <scope>NUCLEOTIDE SEQUENCE</scope>
    <source>
        <strain evidence="2">ChiGjej1B1-13045</strain>
    </source>
</reference>
<dbReference type="SUPFAM" id="SSF53271">
    <property type="entry name" value="PRTase-like"/>
    <property type="match status" value="1"/>
</dbReference>
<dbReference type="InterPro" id="IPR000836">
    <property type="entry name" value="PRTase_dom"/>
</dbReference>